<gene>
    <name evidence="1" type="ORF">NCTC13067_01490</name>
</gene>
<evidence type="ECO:0000313" key="2">
    <source>
        <dbReference type="Proteomes" id="UP000255469"/>
    </source>
</evidence>
<name>A0A379E5G6_9BACT</name>
<protein>
    <submittedName>
        <fullName evidence="1">Uncharacterized protein</fullName>
    </submittedName>
</protein>
<proteinExistence type="predicted"/>
<dbReference type="EMBL" id="UGTM01000001">
    <property type="protein sequence ID" value="SUB87809.1"/>
    <property type="molecule type" value="Genomic_DNA"/>
</dbReference>
<evidence type="ECO:0000313" key="1">
    <source>
        <dbReference type="EMBL" id="SUB87809.1"/>
    </source>
</evidence>
<dbReference type="AlphaFoldDB" id="A0A379E5G6"/>
<dbReference type="Proteomes" id="UP000255469">
    <property type="component" value="Unassembled WGS sequence"/>
</dbReference>
<sequence length="213" mass="24447">MSPETLPVFRDVAKVKKKNLNCFFFYLFWLQRRCFKIYTVALSMQETCPNHSSEREVTGENGRRQASVDDCRQIRTCRHYPCLHAQHSPPFFPVIPIRKVLPLKRRRRMSCRTHNFNVRDRSSGESIHFLFLHLCLFDAVLCSRPRQYIARSGPSTRLVSADNTICDRPPHICGKGRFNPAVIIYSNALTADLHGKCLPDSTDVYSASAATDV</sequence>
<accession>A0A379E5G6</accession>
<organism evidence="1 2">
    <name type="scientific">Prevotella denticola</name>
    <dbReference type="NCBI Taxonomy" id="28129"/>
    <lineage>
        <taxon>Bacteria</taxon>
        <taxon>Pseudomonadati</taxon>
        <taxon>Bacteroidota</taxon>
        <taxon>Bacteroidia</taxon>
        <taxon>Bacteroidales</taxon>
        <taxon>Prevotellaceae</taxon>
        <taxon>Prevotella</taxon>
    </lineage>
</organism>
<reference evidence="1 2" key="1">
    <citation type="submission" date="2018-06" db="EMBL/GenBank/DDBJ databases">
        <authorList>
            <consortium name="Pathogen Informatics"/>
            <person name="Doyle S."/>
        </authorList>
    </citation>
    <scope>NUCLEOTIDE SEQUENCE [LARGE SCALE GENOMIC DNA]</scope>
    <source>
        <strain evidence="1 2">NCTC13067</strain>
    </source>
</reference>